<evidence type="ECO:0000256" key="4">
    <source>
        <dbReference type="ARBA" id="ARBA00023136"/>
    </source>
</evidence>
<proteinExistence type="predicted"/>
<name>A0ABQ1YD49_9BACT</name>
<feature type="transmembrane region" description="Helical" evidence="5">
    <location>
        <begin position="7"/>
        <end position="27"/>
    </location>
</feature>
<feature type="transmembrane region" description="Helical" evidence="5">
    <location>
        <begin position="71"/>
        <end position="89"/>
    </location>
</feature>
<comment type="caution">
    <text evidence="6">The sequence shown here is derived from an EMBL/GenBank/DDBJ whole genome shotgun (WGS) entry which is preliminary data.</text>
</comment>
<evidence type="ECO:0000256" key="2">
    <source>
        <dbReference type="ARBA" id="ARBA00022692"/>
    </source>
</evidence>
<accession>A0ABQ1YD49</accession>
<dbReference type="EMBL" id="BMIA01000001">
    <property type="protein sequence ID" value="GGH21348.1"/>
    <property type="molecule type" value="Genomic_DNA"/>
</dbReference>
<dbReference type="Proteomes" id="UP000600214">
    <property type="component" value="Unassembled WGS sequence"/>
</dbReference>
<organism evidence="6 7">
    <name type="scientific">Dyadobacter endophyticus</name>
    <dbReference type="NCBI Taxonomy" id="1749036"/>
    <lineage>
        <taxon>Bacteria</taxon>
        <taxon>Pseudomonadati</taxon>
        <taxon>Bacteroidota</taxon>
        <taxon>Cytophagia</taxon>
        <taxon>Cytophagales</taxon>
        <taxon>Spirosomataceae</taxon>
        <taxon>Dyadobacter</taxon>
    </lineage>
</organism>
<evidence type="ECO:0000256" key="1">
    <source>
        <dbReference type="ARBA" id="ARBA00004141"/>
    </source>
</evidence>
<reference evidence="7" key="1">
    <citation type="journal article" date="2019" name="Int. J. Syst. Evol. Microbiol.">
        <title>The Global Catalogue of Microorganisms (GCM) 10K type strain sequencing project: providing services to taxonomists for standard genome sequencing and annotation.</title>
        <authorList>
            <consortium name="The Broad Institute Genomics Platform"/>
            <consortium name="The Broad Institute Genome Sequencing Center for Infectious Disease"/>
            <person name="Wu L."/>
            <person name="Ma J."/>
        </authorList>
    </citation>
    <scope>NUCLEOTIDE SEQUENCE [LARGE SCALE GENOMIC DNA]</scope>
    <source>
        <strain evidence="7">CGMCC 1.15288</strain>
    </source>
</reference>
<evidence type="ECO:0000313" key="6">
    <source>
        <dbReference type="EMBL" id="GGH21348.1"/>
    </source>
</evidence>
<keyword evidence="2 5" id="KW-0812">Transmembrane</keyword>
<dbReference type="Pfam" id="PF13564">
    <property type="entry name" value="DoxX_2"/>
    <property type="match status" value="1"/>
</dbReference>
<keyword evidence="4 5" id="KW-0472">Membrane</keyword>
<dbReference type="RefSeq" id="WP_188927867.1">
    <property type="nucleotide sequence ID" value="NZ_BMIA01000001.1"/>
</dbReference>
<feature type="transmembrane region" description="Helical" evidence="5">
    <location>
        <begin position="47"/>
        <end position="64"/>
    </location>
</feature>
<keyword evidence="3 5" id="KW-1133">Transmembrane helix</keyword>
<evidence type="ECO:0008006" key="8">
    <source>
        <dbReference type="Google" id="ProtNLM"/>
    </source>
</evidence>
<comment type="subcellular location">
    <subcellularLocation>
        <location evidence="1">Membrane</location>
        <topology evidence="1">Multi-pass membrane protein</topology>
    </subcellularLocation>
</comment>
<evidence type="ECO:0000313" key="7">
    <source>
        <dbReference type="Proteomes" id="UP000600214"/>
    </source>
</evidence>
<gene>
    <name evidence="6" type="ORF">GCM10007423_02410</name>
</gene>
<dbReference type="InterPro" id="IPR032808">
    <property type="entry name" value="DoxX"/>
</dbReference>
<protein>
    <recommendedName>
        <fullName evidence="8">DoxX-like family protein</fullName>
    </recommendedName>
</protein>
<feature type="transmembrane region" description="Helical" evidence="5">
    <location>
        <begin position="95"/>
        <end position="114"/>
    </location>
</feature>
<evidence type="ECO:0000256" key="5">
    <source>
        <dbReference type="SAM" id="Phobius"/>
    </source>
</evidence>
<sequence>MNKIKITYYVSTGLLSLAMALSTYAYLVNPATKAGFQHLGFPDYFRVELGIAKGLAAIALWIPFRLAKEVAYTGLSISFVSALIAHVAIGDPASVFIAPLIVLTILVTSYVTYLKLQALTNKSE</sequence>
<keyword evidence="7" id="KW-1185">Reference proteome</keyword>
<evidence type="ECO:0000256" key="3">
    <source>
        <dbReference type="ARBA" id="ARBA00022989"/>
    </source>
</evidence>